<keyword evidence="4 5" id="KW-0472">Membrane</keyword>
<dbReference type="Pfam" id="PF01284">
    <property type="entry name" value="MARVEL"/>
    <property type="match status" value="1"/>
</dbReference>
<gene>
    <name evidence="8" type="primary">AVEN_245291_1</name>
    <name evidence="8" type="ORF">CDAR_389362</name>
</gene>
<reference evidence="8 9" key="1">
    <citation type="submission" date="2021-06" db="EMBL/GenBank/DDBJ databases">
        <title>Caerostris darwini draft genome.</title>
        <authorList>
            <person name="Kono N."/>
            <person name="Arakawa K."/>
        </authorList>
    </citation>
    <scope>NUCLEOTIDE SEQUENCE [LARGE SCALE GENOMIC DNA]</scope>
</reference>
<dbReference type="InterPro" id="IPR008253">
    <property type="entry name" value="Marvel"/>
</dbReference>
<evidence type="ECO:0000313" key="9">
    <source>
        <dbReference type="Proteomes" id="UP001054837"/>
    </source>
</evidence>
<dbReference type="Proteomes" id="UP001054837">
    <property type="component" value="Unassembled WGS sequence"/>
</dbReference>
<evidence type="ECO:0000256" key="1">
    <source>
        <dbReference type="ARBA" id="ARBA00004141"/>
    </source>
</evidence>
<comment type="subcellular location">
    <subcellularLocation>
        <location evidence="1">Membrane</location>
        <topology evidence="1">Multi-pass membrane protein</topology>
    </subcellularLocation>
</comment>
<dbReference type="EMBL" id="BPLQ01012110">
    <property type="protein sequence ID" value="GIY62633.1"/>
    <property type="molecule type" value="Genomic_DNA"/>
</dbReference>
<dbReference type="InterPro" id="IPR050578">
    <property type="entry name" value="MARVEL-CKLF_proteins"/>
</dbReference>
<feature type="domain" description="MARVEL" evidence="7">
    <location>
        <begin position="22"/>
        <end position="174"/>
    </location>
</feature>
<evidence type="ECO:0000256" key="4">
    <source>
        <dbReference type="ARBA" id="ARBA00023136"/>
    </source>
</evidence>
<proteinExistence type="predicted"/>
<dbReference type="PANTHER" id="PTHR22776:SF49">
    <property type="entry name" value="MARVEL DOMAIN-CONTAINING PROTEIN"/>
    <property type="match status" value="1"/>
</dbReference>
<feature type="transmembrane region" description="Helical" evidence="6">
    <location>
        <begin position="70"/>
        <end position="94"/>
    </location>
</feature>
<keyword evidence="2 5" id="KW-0812">Transmembrane</keyword>
<evidence type="ECO:0000313" key="8">
    <source>
        <dbReference type="EMBL" id="GIY62633.1"/>
    </source>
</evidence>
<dbReference type="PANTHER" id="PTHR22776">
    <property type="entry name" value="MARVEL-CONTAINING POTENTIAL LIPID RAFT-ASSOCIATED PROTEIN"/>
    <property type="match status" value="1"/>
</dbReference>
<comment type="caution">
    <text evidence="8">The sequence shown here is derived from an EMBL/GenBank/DDBJ whole genome shotgun (WGS) entry which is preliminary data.</text>
</comment>
<feature type="transmembrane region" description="Helical" evidence="6">
    <location>
        <begin position="29"/>
        <end position="49"/>
    </location>
</feature>
<evidence type="ECO:0000256" key="3">
    <source>
        <dbReference type="ARBA" id="ARBA00022989"/>
    </source>
</evidence>
<evidence type="ECO:0000259" key="7">
    <source>
        <dbReference type="PROSITE" id="PS51225"/>
    </source>
</evidence>
<feature type="transmembrane region" description="Helical" evidence="6">
    <location>
        <begin position="106"/>
        <end position="128"/>
    </location>
</feature>
<keyword evidence="9" id="KW-1185">Reference proteome</keyword>
<dbReference type="GO" id="GO:0016020">
    <property type="term" value="C:membrane"/>
    <property type="evidence" value="ECO:0007669"/>
    <property type="project" value="UniProtKB-SubCell"/>
</dbReference>
<evidence type="ECO:0000256" key="5">
    <source>
        <dbReference type="PROSITE-ProRule" id="PRU00581"/>
    </source>
</evidence>
<dbReference type="PROSITE" id="PS51225">
    <property type="entry name" value="MARVEL"/>
    <property type="match status" value="1"/>
</dbReference>
<evidence type="ECO:0000256" key="6">
    <source>
        <dbReference type="SAM" id="Phobius"/>
    </source>
</evidence>
<keyword evidence="3 6" id="KW-1133">Transmembrane helix</keyword>
<sequence>MKKGPPNSTTPSSAEFACNPSYLSNAAAYLKLIQTLISLICFALVLYYFRIVNPTDKSYVGTILDQSAGFFLCVSFGFFLISALTLIGSLVHPYTAHTMPRTTFEMLLHFFACIMYFAGGIALIAITVKNNKQIKALINLNDPGLGGKIAAGVLGLLNSVLHGVSLHQSNQLRNQG</sequence>
<name>A0AAV4UY14_9ARAC</name>
<dbReference type="AlphaFoldDB" id="A0AAV4UY14"/>
<evidence type="ECO:0000256" key="2">
    <source>
        <dbReference type="ARBA" id="ARBA00022692"/>
    </source>
</evidence>
<protein>
    <submittedName>
        <fullName evidence="8">MARVEL domain-containing protein</fullName>
    </submittedName>
</protein>
<organism evidence="8 9">
    <name type="scientific">Caerostris darwini</name>
    <dbReference type="NCBI Taxonomy" id="1538125"/>
    <lineage>
        <taxon>Eukaryota</taxon>
        <taxon>Metazoa</taxon>
        <taxon>Ecdysozoa</taxon>
        <taxon>Arthropoda</taxon>
        <taxon>Chelicerata</taxon>
        <taxon>Arachnida</taxon>
        <taxon>Araneae</taxon>
        <taxon>Araneomorphae</taxon>
        <taxon>Entelegynae</taxon>
        <taxon>Araneoidea</taxon>
        <taxon>Araneidae</taxon>
        <taxon>Caerostris</taxon>
    </lineage>
</organism>
<accession>A0AAV4UY14</accession>